<sequence>MGVVVETPRGLERERTTVTDHGEDRSDGDRIEYRECELCGDRVPAPVYREHLLKECPGR</sequence>
<evidence type="ECO:0000313" key="3">
    <source>
        <dbReference type="Proteomes" id="UP000663191"/>
    </source>
</evidence>
<dbReference type="EMBL" id="CP071463">
    <property type="protein sequence ID" value="QSW85872.1"/>
    <property type="molecule type" value="Genomic_DNA"/>
</dbReference>
<reference evidence="2 3" key="1">
    <citation type="journal article" date="2006" name="Int. J. Syst. Evol. Microbiol.">
        <title>Haloterrigena longa sp. nov. and Haloterrigena limicola sp. nov., extremely halophilic archaea isolated from a salt lake.</title>
        <authorList>
            <person name="Cui H.L."/>
            <person name="Tohty D."/>
            <person name="Zhou P.J."/>
            <person name="Liu S.J."/>
        </authorList>
    </citation>
    <scope>NUCLEOTIDE SEQUENCE [LARGE SCALE GENOMIC DNA]</scope>
    <source>
        <strain evidence="2 3">ABH32</strain>
    </source>
</reference>
<protein>
    <submittedName>
        <fullName evidence="2">Uncharacterized protein</fullName>
    </submittedName>
</protein>
<dbReference type="Proteomes" id="UP000663191">
    <property type="component" value="Chromosome"/>
</dbReference>
<keyword evidence="3" id="KW-1185">Reference proteome</keyword>
<name>A0A8A2UBJ8_9EURY</name>
<organism evidence="2 3">
    <name type="scientific">Natrinema longum</name>
    <dbReference type="NCBI Taxonomy" id="370324"/>
    <lineage>
        <taxon>Archaea</taxon>
        <taxon>Methanobacteriati</taxon>
        <taxon>Methanobacteriota</taxon>
        <taxon>Stenosarchaea group</taxon>
        <taxon>Halobacteria</taxon>
        <taxon>Halobacteriales</taxon>
        <taxon>Natrialbaceae</taxon>
        <taxon>Natrinema</taxon>
    </lineage>
</organism>
<dbReference type="OrthoDB" id="205428at2157"/>
<proteinExistence type="predicted"/>
<feature type="region of interest" description="Disordered" evidence="1">
    <location>
        <begin position="1"/>
        <end position="27"/>
    </location>
</feature>
<dbReference type="AlphaFoldDB" id="A0A8A2UBJ8"/>
<dbReference type="RefSeq" id="WP_207271036.1">
    <property type="nucleotide sequence ID" value="NZ_CP071463.1"/>
</dbReference>
<evidence type="ECO:0000256" key="1">
    <source>
        <dbReference type="SAM" id="MobiDB-lite"/>
    </source>
</evidence>
<gene>
    <name evidence="2" type="ORF">J0X27_03285</name>
</gene>
<dbReference type="GeneID" id="63182735"/>
<accession>A0A8A2UBJ8</accession>
<dbReference type="KEGG" id="hlo:J0X27_03285"/>
<evidence type="ECO:0000313" key="2">
    <source>
        <dbReference type="EMBL" id="QSW85872.1"/>
    </source>
</evidence>
<feature type="compositionally biased region" description="Basic and acidic residues" evidence="1">
    <location>
        <begin position="9"/>
        <end position="27"/>
    </location>
</feature>